<dbReference type="SUPFAM" id="SSF64356">
    <property type="entry name" value="SNARE-like"/>
    <property type="match status" value="1"/>
</dbReference>
<dbReference type="InterPro" id="IPR011012">
    <property type="entry name" value="Longin-like_dom_sf"/>
</dbReference>
<dbReference type="PANTHER" id="PTHR12403">
    <property type="entry name" value="TRAFFICKING PROTEIN PARTICLE COMPLEX SUBUNIT 2"/>
    <property type="match status" value="1"/>
</dbReference>
<dbReference type="Proteomes" id="UP000054937">
    <property type="component" value="Unassembled WGS sequence"/>
</dbReference>
<name>A0A0V0QB57_PSEPJ</name>
<comment type="caution">
    <text evidence="1">The sequence shown here is derived from an EMBL/GenBank/DDBJ whole genome shotgun (WGS) entry which is preliminary data.</text>
</comment>
<keyword evidence="2" id="KW-1185">Reference proteome</keyword>
<dbReference type="GO" id="GO:0005737">
    <property type="term" value="C:cytoplasm"/>
    <property type="evidence" value="ECO:0007669"/>
    <property type="project" value="GOC"/>
</dbReference>
<gene>
    <name evidence="1" type="ORF">PPERSA_07930</name>
</gene>
<organism evidence="1 2">
    <name type="scientific">Pseudocohnilembus persalinus</name>
    <name type="common">Ciliate</name>
    <dbReference type="NCBI Taxonomy" id="266149"/>
    <lineage>
        <taxon>Eukaryota</taxon>
        <taxon>Sar</taxon>
        <taxon>Alveolata</taxon>
        <taxon>Ciliophora</taxon>
        <taxon>Intramacronucleata</taxon>
        <taxon>Oligohymenophorea</taxon>
        <taxon>Scuticociliatia</taxon>
        <taxon>Philasterida</taxon>
        <taxon>Pseudocohnilembidae</taxon>
        <taxon>Pseudocohnilembus</taxon>
    </lineage>
</organism>
<evidence type="ECO:0000313" key="2">
    <source>
        <dbReference type="Proteomes" id="UP000054937"/>
    </source>
</evidence>
<dbReference type="InterPro" id="IPR006722">
    <property type="entry name" value="Sedlin"/>
</dbReference>
<dbReference type="EMBL" id="LDAU01000212">
    <property type="protein sequence ID" value="KRW99445.1"/>
    <property type="molecule type" value="Genomic_DNA"/>
</dbReference>
<dbReference type="Gene3D" id="3.30.450.70">
    <property type="match status" value="1"/>
</dbReference>
<dbReference type="OrthoDB" id="283522at2759"/>
<accession>A0A0V0QB57</accession>
<protein>
    <submittedName>
        <fullName evidence="1">Longin-like domain</fullName>
    </submittedName>
</protein>
<proteinExistence type="predicted"/>
<dbReference type="GO" id="GO:0006888">
    <property type="term" value="P:endoplasmic reticulum to Golgi vesicle-mediated transport"/>
    <property type="evidence" value="ECO:0007669"/>
    <property type="project" value="InterPro"/>
</dbReference>
<evidence type="ECO:0000313" key="1">
    <source>
        <dbReference type="EMBL" id="KRW99445.1"/>
    </source>
</evidence>
<dbReference type="InParanoid" id="A0A0V0QB57"/>
<dbReference type="Pfam" id="PF04628">
    <property type="entry name" value="Sedlin_N"/>
    <property type="match status" value="1"/>
</dbReference>
<reference evidence="1 2" key="1">
    <citation type="journal article" date="2015" name="Sci. Rep.">
        <title>Genome of the facultative scuticociliatosis pathogen Pseudocohnilembus persalinus provides insight into its virulence through horizontal gene transfer.</title>
        <authorList>
            <person name="Xiong J."/>
            <person name="Wang G."/>
            <person name="Cheng J."/>
            <person name="Tian M."/>
            <person name="Pan X."/>
            <person name="Warren A."/>
            <person name="Jiang C."/>
            <person name="Yuan D."/>
            <person name="Miao W."/>
        </authorList>
    </citation>
    <scope>NUCLEOTIDE SEQUENCE [LARGE SCALE GENOMIC DNA]</scope>
    <source>
        <strain evidence="1">36N120E</strain>
    </source>
</reference>
<dbReference type="OMA" id="ANYDERH"/>
<sequence length="153" mass="18232">MSAQNIIAYLGIVDNKNNPVVLHNFEKNQNEELNFQMNVFCGLDIMEGKIKEALYQNSLLNRVYLSDDEYDVYGYQTLTKTKFILIIKQRNTLDTYDDTKVINVFKEIQKIYQQDLFNPFNYYKSGHYKPSQILFKNLDTKLQKQQEEFSRMQ</sequence>
<dbReference type="AlphaFoldDB" id="A0A0V0QB57"/>